<proteinExistence type="inferred from homology"/>
<dbReference type="InterPro" id="IPR001680">
    <property type="entry name" value="WD40_rpt"/>
</dbReference>
<dbReference type="AlphaFoldDB" id="A0A0A1U2W0"/>
<gene>
    <name evidence="2" type="ORF">EIN_318620</name>
</gene>
<dbReference type="VEuPathDB" id="AmoebaDB:EIN_318620"/>
<evidence type="ECO:0000313" key="3">
    <source>
        <dbReference type="Proteomes" id="UP000014680"/>
    </source>
</evidence>
<keyword evidence="3" id="KW-1185">Reference proteome</keyword>
<dbReference type="RefSeq" id="XP_004253774.1">
    <property type="nucleotide sequence ID" value="XM_004253726.1"/>
</dbReference>
<name>A0A0A1U2W0_ENTIV</name>
<accession>A0A0A1U2W0</accession>
<dbReference type="SMART" id="SM00320">
    <property type="entry name" value="WD40"/>
    <property type="match status" value="3"/>
</dbReference>
<dbReference type="InterPro" id="IPR015943">
    <property type="entry name" value="WD40/YVTN_repeat-like_dom_sf"/>
</dbReference>
<evidence type="ECO:0000313" key="2">
    <source>
        <dbReference type="EMBL" id="ELP87003.1"/>
    </source>
</evidence>
<dbReference type="EMBL" id="KB206890">
    <property type="protein sequence ID" value="ELP87003.1"/>
    <property type="molecule type" value="Genomic_DNA"/>
</dbReference>
<dbReference type="InterPro" id="IPR036322">
    <property type="entry name" value="WD40_repeat_dom_sf"/>
</dbReference>
<comment type="similarity">
    <text evidence="1">Belongs to the WD repeat LST8 family.</text>
</comment>
<protein>
    <submittedName>
        <fullName evidence="2">Uncharacterized protein</fullName>
    </submittedName>
</protein>
<sequence>MSFFKTQRAKGDQQKVLETECSVECFVVSRISNSLILGTTDGKVIVYDMSTYEKKREVQFFGFPTGVLAKQKIIGVLKSQGRDEAVKEVERFEKDGEFQMGEATNYFNIDIENDMRTTGSIKCMCLIHDEKIGIGFNNSVSVFDLKQMGDLVVITEDMKGHEGMVRKLETVNNKIVSLGNDKLICIWGKDGKLEKKIERTDEDYYYNASLVVGCDLLVSGSRLTPYIIEKGTMTRVFEVSLYTIPYKDDKAMFMQHLHHNRISPHNGVIITITRLGNGNILTGSQDGVFAVWDGTKFFCLFIKINSSQMDYLKMKQNCPVHCADFMAIFDTGSNYRETTPTRRPMEDKYTMPFGKYRGDVTDMFVVTKEEGKSVVYVVIGETGEVHVINFDTKTKPLVLKTHHLEGKIIATYQDEKQLILYPLKASL</sequence>
<dbReference type="GeneID" id="14885964"/>
<dbReference type="GO" id="GO:0032956">
    <property type="term" value="P:regulation of actin cytoskeleton organization"/>
    <property type="evidence" value="ECO:0007669"/>
    <property type="project" value="TreeGrafter"/>
</dbReference>
<dbReference type="GO" id="GO:0031932">
    <property type="term" value="C:TORC2 complex"/>
    <property type="evidence" value="ECO:0007669"/>
    <property type="project" value="InterPro"/>
</dbReference>
<dbReference type="KEGG" id="eiv:EIN_318620"/>
<dbReference type="PANTHER" id="PTHR19842">
    <property type="entry name" value="G BETA-LIKE PROTEIN GBL"/>
    <property type="match status" value="1"/>
</dbReference>
<dbReference type="OMA" id="NSSEFPM"/>
<dbReference type="InterPro" id="IPR037588">
    <property type="entry name" value="MLST8"/>
</dbReference>
<evidence type="ECO:0000256" key="1">
    <source>
        <dbReference type="ARBA" id="ARBA00009890"/>
    </source>
</evidence>
<dbReference type="PANTHER" id="PTHR19842:SF0">
    <property type="entry name" value="TARGET OF RAPAMYCIN COMPLEX SUBUNIT LST8"/>
    <property type="match status" value="1"/>
</dbReference>
<dbReference type="OrthoDB" id="5594999at2759"/>
<organism evidence="2 3">
    <name type="scientific">Entamoeba invadens IP1</name>
    <dbReference type="NCBI Taxonomy" id="370355"/>
    <lineage>
        <taxon>Eukaryota</taxon>
        <taxon>Amoebozoa</taxon>
        <taxon>Evosea</taxon>
        <taxon>Archamoebae</taxon>
        <taxon>Mastigamoebida</taxon>
        <taxon>Entamoebidae</taxon>
        <taxon>Entamoeba</taxon>
    </lineage>
</organism>
<dbReference type="Gene3D" id="2.130.10.10">
    <property type="entry name" value="YVTN repeat-like/Quinoprotein amine dehydrogenase"/>
    <property type="match status" value="1"/>
</dbReference>
<dbReference type="Proteomes" id="UP000014680">
    <property type="component" value="Unassembled WGS sequence"/>
</dbReference>
<dbReference type="GO" id="GO:0031931">
    <property type="term" value="C:TORC1 complex"/>
    <property type="evidence" value="ECO:0007669"/>
    <property type="project" value="InterPro"/>
</dbReference>
<reference evidence="2 3" key="1">
    <citation type="submission" date="2012-10" db="EMBL/GenBank/DDBJ databases">
        <authorList>
            <person name="Zafar N."/>
            <person name="Inman J."/>
            <person name="Hall N."/>
            <person name="Lorenzi H."/>
            <person name="Caler E."/>
        </authorList>
    </citation>
    <scope>NUCLEOTIDE SEQUENCE [LARGE SCALE GENOMIC DNA]</scope>
    <source>
        <strain evidence="2 3">IP1</strain>
    </source>
</reference>
<dbReference type="SUPFAM" id="SSF50978">
    <property type="entry name" value="WD40 repeat-like"/>
    <property type="match status" value="1"/>
</dbReference>
<dbReference type="GO" id="GO:0031929">
    <property type="term" value="P:TOR signaling"/>
    <property type="evidence" value="ECO:0007669"/>
    <property type="project" value="InterPro"/>
</dbReference>